<evidence type="ECO:0000256" key="11">
    <source>
        <dbReference type="PROSITE-ProRule" id="PRU00169"/>
    </source>
</evidence>
<dbReference type="PANTHER" id="PTHR48111:SF4">
    <property type="entry name" value="DNA-BINDING DUAL TRANSCRIPTIONAL REGULATOR OMPR"/>
    <property type="match status" value="1"/>
</dbReference>
<accession>A0A4D7YK96</accession>
<dbReference type="GO" id="GO:0032993">
    <property type="term" value="C:protein-DNA complex"/>
    <property type="evidence" value="ECO:0007669"/>
    <property type="project" value="TreeGrafter"/>
</dbReference>
<dbReference type="EMBL" id="CP039924">
    <property type="protein sequence ID" value="QCL97801.1"/>
    <property type="molecule type" value="Genomic_DNA"/>
</dbReference>
<evidence type="ECO:0000313" key="15">
    <source>
        <dbReference type="EMBL" id="QCL97801.1"/>
    </source>
</evidence>
<evidence type="ECO:0000256" key="4">
    <source>
        <dbReference type="ARBA" id="ARBA00023012"/>
    </source>
</evidence>
<evidence type="ECO:0000313" key="16">
    <source>
        <dbReference type="Proteomes" id="UP000298649"/>
    </source>
</evidence>
<dbReference type="Gene3D" id="1.10.10.10">
    <property type="entry name" value="Winged helix-like DNA-binding domain superfamily/Winged helix DNA-binding domain"/>
    <property type="match status" value="1"/>
</dbReference>
<dbReference type="SUPFAM" id="SSF46894">
    <property type="entry name" value="C-terminal effector domain of the bipartite response regulators"/>
    <property type="match status" value="1"/>
</dbReference>
<comment type="subcellular location">
    <subcellularLocation>
        <location evidence="1">Cytoplasm</location>
    </subcellularLocation>
</comment>
<dbReference type="FunFam" id="1.10.10.10:FF:000099">
    <property type="entry name" value="Two-component system response regulator TorR"/>
    <property type="match status" value="1"/>
</dbReference>
<dbReference type="CDD" id="cd00383">
    <property type="entry name" value="trans_reg_C"/>
    <property type="match status" value="1"/>
</dbReference>
<feature type="modified residue" description="4-aspartylphosphate" evidence="11">
    <location>
        <position position="55"/>
    </location>
</feature>
<dbReference type="InterPro" id="IPR016032">
    <property type="entry name" value="Sig_transdc_resp-reg_C-effctor"/>
</dbReference>
<dbReference type="InterPro" id="IPR001789">
    <property type="entry name" value="Sig_transdc_resp-reg_receiver"/>
</dbReference>
<feature type="DNA-binding region" description="OmpR/PhoB-type" evidence="12">
    <location>
        <begin position="134"/>
        <end position="234"/>
    </location>
</feature>
<keyword evidence="5" id="KW-0805">Transcription regulation</keyword>
<dbReference type="GO" id="GO:0005829">
    <property type="term" value="C:cytosol"/>
    <property type="evidence" value="ECO:0007669"/>
    <property type="project" value="TreeGrafter"/>
</dbReference>
<feature type="domain" description="OmpR/PhoB-type" evidence="14">
    <location>
        <begin position="134"/>
        <end position="234"/>
    </location>
</feature>
<evidence type="ECO:0000259" key="13">
    <source>
        <dbReference type="PROSITE" id="PS50110"/>
    </source>
</evidence>
<evidence type="ECO:0000256" key="10">
    <source>
        <dbReference type="ARBA" id="ARBA00067337"/>
    </source>
</evidence>
<dbReference type="SMART" id="SM00862">
    <property type="entry name" value="Trans_reg_C"/>
    <property type="match status" value="1"/>
</dbReference>
<dbReference type="PANTHER" id="PTHR48111">
    <property type="entry name" value="REGULATOR OF RPOS"/>
    <property type="match status" value="1"/>
</dbReference>
<evidence type="ECO:0000256" key="5">
    <source>
        <dbReference type="ARBA" id="ARBA00023015"/>
    </source>
</evidence>
<name>A0A4D7YK96_AGRTU</name>
<dbReference type="Gene3D" id="3.40.50.2300">
    <property type="match status" value="1"/>
</dbReference>
<keyword evidence="6 12" id="KW-0238">DNA-binding</keyword>
<sequence length="239" mass="26470">MDAAAHIVVVDDHGDIRDLVQQYLEQQGYRVTAVESGAALRRLLEKQTADLIVLDVMMPGEDGLSVCRQLRTSTTTPVIFLTAMADDTDRIIGLELGADDYLVKPFNPRELLARIRAVLRRSGNPAMPLAAANLKNVRVGPWRVNLGRQEISGEDGVGIPLSSAEFRLLKVFMERPGFVLSREQLLDLTVGRTADVFDRTIDNQVSRLRKKIEDNPKNPSIIKTHWGGGYSLSVEVAPE</sequence>
<evidence type="ECO:0000259" key="14">
    <source>
        <dbReference type="PROSITE" id="PS51755"/>
    </source>
</evidence>
<dbReference type="Pfam" id="PF00486">
    <property type="entry name" value="Trans_reg_C"/>
    <property type="match status" value="1"/>
</dbReference>
<dbReference type="SMART" id="SM00448">
    <property type="entry name" value="REC"/>
    <property type="match status" value="1"/>
</dbReference>
<comment type="function">
    <text evidence="9">VirG is required for the positive regulation of at least two vir loci encoded by the Ti plasmid of A.tumefaciens.</text>
</comment>
<reference evidence="15 16" key="1">
    <citation type="submission" date="2019-04" db="EMBL/GenBank/DDBJ databases">
        <title>Complete genome sequence of Agrobacterium tumefaciens CFBP7129.</title>
        <authorList>
            <person name="Haryono M."/>
            <person name="Lin Y.-C."/>
            <person name="Lai E.-M."/>
            <person name="Kuo C.-H."/>
        </authorList>
    </citation>
    <scope>NUCLEOTIDE SEQUENCE [LARGE SCALE GENOMIC DNA]</scope>
    <source>
        <strain evidence="15 16">CFBP7129</strain>
        <plasmid evidence="16">patcfbp7129a</plasmid>
    </source>
</reference>
<dbReference type="RefSeq" id="WP_137006140.1">
    <property type="nucleotide sequence ID" value="NZ_CP039924.1"/>
</dbReference>
<dbReference type="GO" id="GO:0000976">
    <property type="term" value="F:transcription cis-regulatory region binding"/>
    <property type="evidence" value="ECO:0007669"/>
    <property type="project" value="TreeGrafter"/>
</dbReference>
<geneLocation type="plasmid" evidence="16">
    <name>patcfbp7129a</name>
</geneLocation>
<keyword evidence="15" id="KW-0614">Plasmid</keyword>
<evidence type="ECO:0000256" key="2">
    <source>
        <dbReference type="ARBA" id="ARBA00022490"/>
    </source>
</evidence>
<evidence type="ECO:0000256" key="6">
    <source>
        <dbReference type="ARBA" id="ARBA00023125"/>
    </source>
</evidence>
<dbReference type="Proteomes" id="UP000298649">
    <property type="component" value="Plasmid pAtCFBP7129a"/>
</dbReference>
<keyword evidence="2" id="KW-0963">Cytoplasm</keyword>
<gene>
    <name evidence="15" type="ORF">CFBP7129_26735</name>
</gene>
<dbReference type="InterPro" id="IPR036388">
    <property type="entry name" value="WH-like_DNA-bd_sf"/>
</dbReference>
<dbReference type="FunFam" id="3.40.50.2300:FF:000001">
    <property type="entry name" value="DNA-binding response regulator PhoB"/>
    <property type="match status" value="1"/>
</dbReference>
<evidence type="ECO:0000256" key="12">
    <source>
        <dbReference type="PROSITE-ProRule" id="PRU01091"/>
    </source>
</evidence>
<dbReference type="Pfam" id="PF00072">
    <property type="entry name" value="Response_reg"/>
    <property type="match status" value="1"/>
</dbReference>
<dbReference type="PROSITE" id="PS51755">
    <property type="entry name" value="OMPR_PHOB"/>
    <property type="match status" value="1"/>
</dbReference>
<keyword evidence="3 11" id="KW-0597">Phosphoprotein</keyword>
<dbReference type="GO" id="GO:0000156">
    <property type="term" value="F:phosphorelay response regulator activity"/>
    <property type="evidence" value="ECO:0007669"/>
    <property type="project" value="TreeGrafter"/>
</dbReference>
<dbReference type="AlphaFoldDB" id="A0A4D7YK96"/>
<keyword evidence="4" id="KW-0902">Two-component regulatory system</keyword>
<keyword evidence="7" id="KW-0010">Activator</keyword>
<feature type="domain" description="Response regulatory" evidence="13">
    <location>
        <begin position="6"/>
        <end position="119"/>
    </location>
</feature>
<evidence type="ECO:0000256" key="7">
    <source>
        <dbReference type="ARBA" id="ARBA00023159"/>
    </source>
</evidence>
<dbReference type="InterPro" id="IPR001867">
    <property type="entry name" value="OmpR/PhoB-type_DNA-bd"/>
</dbReference>
<dbReference type="Gene3D" id="6.10.250.690">
    <property type="match status" value="1"/>
</dbReference>
<proteinExistence type="predicted"/>
<evidence type="ECO:0000256" key="9">
    <source>
        <dbReference type="ARBA" id="ARBA00053604"/>
    </source>
</evidence>
<dbReference type="SUPFAM" id="SSF52172">
    <property type="entry name" value="CheY-like"/>
    <property type="match status" value="1"/>
</dbReference>
<evidence type="ECO:0000256" key="3">
    <source>
        <dbReference type="ARBA" id="ARBA00022553"/>
    </source>
</evidence>
<protein>
    <recommendedName>
        <fullName evidence="10">Regulatory protein VirG</fullName>
    </recommendedName>
</protein>
<dbReference type="InterPro" id="IPR011006">
    <property type="entry name" value="CheY-like_superfamily"/>
</dbReference>
<evidence type="ECO:0000256" key="8">
    <source>
        <dbReference type="ARBA" id="ARBA00023163"/>
    </source>
</evidence>
<dbReference type="PROSITE" id="PS50110">
    <property type="entry name" value="RESPONSE_REGULATORY"/>
    <property type="match status" value="1"/>
</dbReference>
<dbReference type="GO" id="GO:0006355">
    <property type="term" value="P:regulation of DNA-templated transcription"/>
    <property type="evidence" value="ECO:0007669"/>
    <property type="project" value="InterPro"/>
</dbReference>
<evidence type="ECO:0000256" key="1">
    <source>
        <dbReference type="ARBA" id="ARBA00004496"/>
    </source>
</evidence>
<organism evidence="15 16">
    <name type="scientific">Agrobacterium tumefaciens</name>
    <dbReference type="NCBI Taxonomy" id="358"/>
    <lineage>
        <taxon>Bacteria</taxon>
        <taxon>Pseudomonadati</taxon>
        <taxon>Pseudomonadota</taxon>
        <taxon>Alphaproteobacteria</taxon>
        <taxon>Hyphomicrobiales</taxon>
        <taxon>Rhizobiaceae</taxon>
        <taxon>Rhizobium/Agrobacterium group</taxon>
        <taxon>Agrobacterium</taxon>
        <taxon>Agrobacterium tumefaciens complex</taxon>
    </lineage>
</organism>
<dbReference type="InterPro" id="IPR039420">
    <property type="entry name" value="WalR-like"/>
</dbReference>
<keyword evidence="8" id="KW-0804">Transcription</keyword>